<dbReference type="EMBL" id="BAET01000012">
    <property type="protein sequence ID" value="GAB55446.1"/>
    <property type="molecule type" value="Genomic_DNA"/>
</dbReference>
<evidence type="ECO:0000313" key="2">
    <source>
        <dbReference type="Proteomes" id="UP000053586"/>
    </source>
</evidence>
<proteinExistence type="predicted"/>
<dbReference type="eggNOG" id="COG0583">
    <property type="taxonomic scope" value="Bacteria"/>
</dbReference>
<protein>
    <submittedName>
        <fullName evidence="1">Uncharacterized protein</fullName>
    </submittedName>
</protein>
<dbReference type="RefSeq" id="WP_006004522.1">
    <property type="nucleotide sequence ID" value="NZ_BAET01000012.1"/>
</dbReference>
<reference evidence="1 2" key="1">
    <citation type="journal article" date="2012" name="J. Bacteriol.">
        <title>Genome sequence of proteorhodopsin-containing sea ice bacterium Glaciecola punicea ACAM 611T.</title>
        <authorList>
            <person name="Qin Q.-L."/>
            <person name="Xie B.-B."/>
            <person name="Shu Y.-L."/>
            <person name="Rong J.-C."/>
            <person name="Zhao D.-L."/>
            <person name="Zhang X.-Y."/>
            <person name="Chen X.-L."/>
            <person name="Zhou B.-C."/>
            <person name="Zhanga Y.-Z."/>
        </authorList>
    </citation>
    <scope>NUCLEOTIDE SEQUENCE [LARGE SCALE GENOMIC DNA]</scope>
    <source>
        <strain evidence="1 2">ACAM 611</strain>
    </source>
</reference>
<dbReference type="OrthoDB" id="5526340at2"/>
<sequence>MHLGNHPTLVVCHPDFAKSFGKDLSIKHMAEAEVVQTVGAETNWIKMSKLYELNLKMPANWIKADSSLIT</sequence>
<gene>
    <name evidence="1" type="ORF">GPUN_1322</name>
</gene>
<dbReference type="AlphaFoldDB" id="H5TAW9"/>
<reference evidence="1 2" key="2">
    <citation type="journal article" date="2017" name="Antonie Van Leeuwenhoek">
        <title>Rhizobium rhizosphaerae sp. nov., a novel species isolated from rice rhizosphere.</title>
        <authorList>
            <person name="Zhao J.J."/>
            <person name="Zhang J."/>
            <person name="Zhang R.J."/>
            <person name="Zhang C.W."/>
            <person name="Yin H.Q."/>
            <person name="Zhang X.X."/>
        </authorList>
    </citation>
    <scope>NUCLEOTIDE SEQUENCE [LARGE SCALE GENOMIC DNA]</scope>
    <source>
        <strain evidence="1 2">ACAM 611</strain>
    </source>
</reference>
<comment type="caution">
    <text evidence="1">The sequence shown here is derived from an EMBL/GenBank/DDBJ whole genome shotgun (WGS) entry which is preliminary data.</text>
</comment>
<name>H5TAW9_9ALTE</name>
<keyword evidence="2" id="KW-1185">Reference proteome</keyword>
<organism evidence="1 2">
    <name type="scientific">Glaciecola punicea ACAM 611</name>
    <dbReference type="NCBI Taxonomy" id="1121923"/>
    <lineage>
        <taxon>Bacteria</taxon>
        <taxon>Pseudomonadati</taxon>
        <taxon>Pseudomonadota</taxon>
        <taxon>Gammaproteobacteria</taxon>
        <taxon>Alteromonadales</taxon>
        <taxon>Alteromonadaceae</taxon>
        <taxon>Glaciecola</taxon>
    </lineage>
</organism>
<accession>H5TAW9</accession>
<evidence type="ECO:0000313" key="1">
    <source>
        <dbReference type="EMBL" id="GAB55446.1"/>
    </source>
</evidence>
<dbReference type="Proteomes" id="UP000053586">
    <property type="component" value="Unassembled WGS sequence"/>
</dbReference>